<proteinExistence type="predicted"/>
<sequence length="272" mass="30643">MKLHLPSSTEGTHVTPQSAGWKYLEFHTVKLQPEENWTCDTGGQELALVPLSGALQVNCTLGEFTLKRASVFAEVPHVLYLPPAQHLEVQALETAEFAIGLAPAEGHHPARLIQPEEIRVEIRGGANATRKIAHILGEDLPAERLVLFEVYTPSGNWSSWPPHRHDHALDSPYLEEVYYYRIEPQDGYAIQRVYTDDGSLDEVMLVRHDDTVLVPRGYHPVVAPPGNWAYYLNYLAGESRASSQAVDDPTLKWMRQDWEGESTQPDIFRDMP</sequence>
<dbReference type="InterPro" id="IPR011051">
    <property type="entry name" value="RmlC_Cupin_sf"/>
</dbReference>
<dbReference type="InterPro" id="IPR021120">
    <property type="entry name" value="KduI/IolB_isomerase"/>
</dbReference>
<dbReference type="NCBIfam" id="TIGR04378">
    <property type="entry name" value="myo_inos_iolB"/>
    <property type="match status" value="1"/>
</dbReference>
<evidence type="ECO:0000313" key="2">
    <source>
        <dbReference type="EMBL" id="GEM46264.1"/>
    </source>
</evidence>
<dbReference type="InterPro" id="IPR014710">
    <property type="entry name" value="RmlC-like_jellyroll"/>
</dbReference>
<accession>A0A511N095</accession>
<keyword evidence="3" id="KW-1185">Reference proteome</keyword>
<reference evidence="2 3" key="1">
    <citation type="submission" date="2019-07" db="EMBL/GenBank/DDBJ databases">
        <title>Whole genome shotgun sequence of Deinococcus cellulosilyticus NBRC 106333.</title>
        <authorList>
            <person name="Hosoyama A."/>
            <person name="Uohara A."/>
            <person name="Ohji S."/>
            <person name="Ichikawa N."/>
        </authorList>
    </citation>
    <scope>NUCLEOTIDE SEQUENCE [LARGE SCALE GENOMIC DNA]</scope>
    <source>
        <strain evidence="2 3">NBRC 106333</strain>
    </source>
</reference>
<comment type="caution">
    <text evidence="2">The sequence shown here is derived from an EMBL/GenBank/DDBJ whole genome shotgun (WGS) entry which is preliminary data.</text>
</comment>
<keyword evidence="1 2" id="KW-0413">Isomerase</keyword>
<dbReference type="SUPFAM" id="SSF51182">
    <property type="entry name" value="RmlC-like cupins"/>
    <property type="match status" value="1"/>
</dbReference>
<dbReference type="RefSeq" id="WP_146884084.1">
    <property type="nucleotide sequence ID" value="NZ_BJXB01000007.1"/>
</dbReference>
<dbReference type="Gene3D" id="2.60.120.10">
    <property type="entry name" value="Jelly Rolls"/>
    <property type="match status" value="2"/>
</dbReference>
<dbReference type="GO" id="GO:0019310">
    <property type="term" value="P:inositol catabolic process"/>
    <property type="evidence" value="ECO:0007669"/>
    <property type="project" value="InterPro"/>
</dbReference>
<protein>
    <submittedName>
        <fullName evidence="2">5-deoxy-glucuronate isomerase</fullName>
    </submittedName>
</protein>
<dbReference type="Pfam" id="PF04962">
    <property type="entry name" value="KduI"/>
    <property type="match status" value="1"/>
</dbReference>
<dbReference type="EMBL" id="BJXB01000007">
    <property type="protein sequence ID" value="GEM46264.1"/>
    <property type="molecule type" value="Genomic_DNA"/>
</dbReference>
<organism evidence="2 3">
    <name type="scientific">Deinococcus cellulosilyticus (strain DSM 18568 / NBRC 106333 / KACC 11606 / 5516J-15)</name>
    <dbReference type="NCBI Taxonomy" id="1223518"/>
    <lineage>
        <taxon>Bacteria</taxon>
        <taxon>Thermotogati</taxon>
        <taxon>Deinococcota</taxon>
        <taxon>Deinococci</taxon>
        <taxon>Deinococcales</taxon>
        <taxon>Deinococcaceae</taxon>
        <taxon>Deinococcus</taxon>
    </lineage>
</organism>
<evidence type="ECO:0000313" key="3">
    <source>
        <dbReference type="Proteomes" id="UP000321306"/>
    </source>
</evidence>
<dbReference type="PANTHER" id="PTHR39193">
    <property type="entry name" value="5-DEOXY-GLUCURONATE ISOMERASE"/>
    <property type="match status" value="1"/>
</dbReference>
<name>A0A511N095_DEIC1</name>
<dbReference type="OrthoDB" id="9799936at2"/>
<dbReference type="GO" id="GO:0008880">
    <property type="term" value="F:glucuronate isomerase activity"/>
    <property type="evidence" value="ECO:0007669"/>
    <property type="project" value="InterPro"/>
</dbReference>
<evidence type="ECO:0000256" key="1">
    <source>
        <dbReference type="ARBA" id="ARBA00023235"/>
    </source>
</evidence>
<dbReference type="PIRSF" id="PIRSF036628">
    <property type="entry name" value="IolB"/>
    <property type="match status" value="1"/>
</dbReference>
<dbReference type="InterPro" id="IPR024203">
    <property type="entry name" value="Deoxy-glucuronate_isom_IolB"/>
</dbReference>
<gene>
    <name evidence="2" type="ORF">DC3_18990</name>
</gene>
<dbReference type="Proteomes" id="UP000321306">
    <property type="component" value="Unassembled WGS sequence"/>
</dbReference>
<dbReference type="AlphaFoldDB" id="A0A511N095"/>
<dbReference type="PANTHER" id="PTHR39193:SF1">
    <property type="entry name" value="5-DEOXY-GLUCURONATE ISOMERASE"/>
    <property type="match status" value="1"/>
</dbReference>